<dbReference type="Pfam" id="PF03389">
    <property type="entry name" value="MobA_MobL"/>
    <property type="match status" value="1"/>
</dbReference>
<keyword evidence="3" id="KW-0175">Coiled coil</keyword>
<reference evidence="6 7" key="1">
    <citation type="submission" date="2021-01" db="EMBL/GenBank/DDBJ databases">
        <title>Azospirillum sp. YIM DDC1 draft genome.</title>
        <authorList>
            <person name="Wang Y.-X."/>
        </authorList>
    </citation>
    <scope>NUCLEOTIDE SEQUENCE [LARGE SCALE GENOMIC DNA]</scope>
    <source>
        <strain evidence="6 7">YIM DDC1</strain>
    </source>
</reference>
<comment type="similarity">
    <text evidence="1">Belongs to the MobA/MobL family.</text>
</comment>
<dbReference type="Proteomes" id="UP000654452">
    <property type="component" value="Unassembled WGS sequence"/>
</dbReference>
<evidence type="ECO:0000256" key="2">
    <source>
        <dbReference type="ARBA" id="ARBA00022971"/>
    </source>
</evidence>
<evidence type="ECO:0000313" key="7">
    <source>
        <dbReference type="Proteomes" id="UP000654452"/>
    </source>
</evidence>
<feature type="domain" description="MobA/MobL protein" evidence="5">
    <location>
        <begin position="135"/>
        <end position="255"/>
    </location>
</feature>
<evidence type="ECO:0000256" key="3">
    <source>
        <dbReference type="SAM" id="Coils"/>
    </source>
</evidence>
<keyword evidence="2" id="KW-0184">Conjugation</keyword>
<dbReference type="InterPro" id="IPR005053">
    <property type="entry name" value="MobA_MobL"/>
</dbReference>
<feature type="compositionally biased region" description="Basic residues" evidence="4">
    <location>
        <begin position="364"/>
        <end position="374"/>
    </location>
</feature>
<evidence type="ECO:0000256" key="1">
    <source>
        <dbReference type="ARBA" id="ARBA00010873"/>
    </source>
</evidence>
<proteinExistence type="inferred from homology"/>
<evidence type="ECO:0000313" key="6">
    <source>
        <dbReference type="EMBL" id="MBK4723524.1"/>
    </source>
</evidence>
<protein>
    <submittedName>
        <fullName evidence="6">MobA/MobL family protein</fullName>
    </submittedName>
</protein>
<feature type="coiled-coil region" evidence="3">
    <location>
        <begin position="588"/>
        <end position="622"/>
    </location>
</feature>
<name>A0ABS1I8X1_9PROT</name>
<organism evidence="6 7">
    <name type="scientific">Azospirillum aestuarii</name>
    <dbReference type="NCBI Taxonomy" id="2802052"/>
    <lineage>
        <taxon>Bacteria</taxon>
        <taxon>Pseudomonadati</taxon>
        <taxon>Pseudomonadota</taxon>
        <taxon>Alphaproteobacteria</taxon>
        <taxon>Rhodospirillales</taxon>
        <taxon>Azospirillaceae</taxon>
        <taxon>Azospirillum</taxon>
    </lineage>
</organism>
<sequence>MPALPSPSTSIPPLRLRAARVHHFTQTAQKIARRPMRRGGTLHTLPSEPSCPGVGPPALATGSLERRSVQLGVAAGRNASGAGQGRLPDRRRRGGADAVADLGYFRIEQGMLSRGAGAKAGASAAYQSGGRFRTVIAAAAYQAGVGLTIGADLREAWAAKGQDPVSAVADFTGKSGVHHTDIRVPAGAPAWCADRQTLWTRVELSERRRDATLALQYTLSLSREVPIATSIRSVERFVDEHLGSRNLIADIAVHLYGRPLDPRVPAAAEKLANTVDLAWPVIPVARVPSAPPVDGPHALELPDGRLVVYQPHAHVLATTRPLVDGALGPKDRDLSRKAFLIGSRKLWEQLCNEVLAETGATHRVSQRSKWHRHRQQQDLGAAGPTPEPLSQVPLGPAYHPVVEGRALDFGGVDVMPHEFNAIVAELEKSRRAAPDKKSARLARAVVRIEELEAQGVRFSRETGGMVKVEAPPGVVVDWHDRGLWSGIHAMVLDYLEARDAERKARAPEPGTVGIAVPEASDRTVTVPEPTAEAARLREELDAASRSVATIAAATGQAQPDAAASLADGIVTVARGAMATAYERSRGVLMREQQSRVSAETRAEELTRDLARTKAALALEQEKRRATDVDCGALRVEGTSLRQQLAESKRRAEAATITGAAAARQADEDRQARHRAEEALRLVRRTVDTDAADEQLALELRKRSQAASQLADAVEEAARSAGLTPEVLPSEPGARLRAIAQANRDQALDEVATLLDAPVRALGVHLRSAAAERVPAALAILTTAIEGRDAELARERASREQAELEAQGWKRAYQTLVRHGRRLVMLLARQAGLVEPAKAAWRLLMDAISHGKEPGDLSSALPSRRNRSPLQEEGQQTVQPDKVNPDAEAAPIMGGVKPPAATRESLEVMTGEKPRPSGVVVGAVRFTSAATEAVKALEARLNAMSKDDFLEAARATERAAREAGEEGRRNEHRHAYSVIARVARQRGVALQPVRPSKPRIRDEYAR</sequence>
<evidence type="ECO:0000259" key="5">
    <source>
        <dbReference type="Pfam" id="PF03389"/>
    </source>
</evidence>
<accession>A0ABS1I8X1</accession>
<dbReference type="Gene3D" id="3.30.930.30">
    <property type="match status" value="1"/>
</dbReference>
<dbReference type="EMBL" id="JAEPIV010000066">
    <property type="protein sequence ID" value="MBK4723524.1"/>
    <property type="molecule type" value="Genomic_DNA"/>
</dbReference>
<feature type="region of interest" description="Disordered" evidence="4">
    <location>
        <begin position="74"/>
        <end position="94"/>
    </location>
</feature>
<feature type="region of interest" description="Disordered" evidence="4">
    <location>
        <begin position="361"/>
        <end position="395"/>
    </location>
</feature>
<evidence type="ECO:0000256" key="4">
    <source>
        <dbReference type="SAM" id="MobiDB-lite"/>
    </source>
</evidence>
<gene>
    <name evidence="6" type="ORF">JJL56_32295</name>
</gene>
<feature type="region of interest" description="Disordered" evidence="4">
    <location>
        <begin position="852"/>
        <end position="897"/>
    </location>
</feature>
<keyword evidence="7" id="KW-1185">Reference proteome</keyword>
<comment type="caution">
    <text evidence="6">The sequence shown here is derived from an EMBL/GenBank/DDBJ whole genome shotgun (WGS) entry which is preliminary data.</text>
</comment>